<evidence type="ECO:0000313" key="10">
    <source>
        <dbReference type="Proteomes" id="UP001159042"/>
    </source>
</evidence>
<dbReference type="InterPro" id="IPR045249">
    <property type="entry name" value="HARBI1-like"/>
</dbReference>
<keyword evidence="5" id="KW-0479">Metal-binding</keyword>
<comment type="cofactor">
    <cofactor evidence="1">
        <name>a divalent metal cation</name>
        <dbReference type="ChEBI" id="CHEBI:60240"/>
    </cofactor>
</comment>
<evidence type="ECO:0000259" key="8">
    <source>
        <dbReference type="Pfam" id="PF13359"/>
    </source>
</evidence>
<dbReference type="Proteomes" id="UP001159042">
    <property type="component" value="Unassembled WGS sequence"/>
</dbReference>
<evidence type="ECO:0000256" key="2">
    <source>
        <dbReference type="ARBA" id="ARBA00004123"/>
    </source>
</evidence>
<evidence type="ECO:0000256" key="6">
    <source>
        <dbReference type="ARBA" id="ARBA00022801"/>
    </source>
</evidence>
<accession>A0AAV8V7Z1</accession>
<dbReference type="PANTHER" id="PTHR22930">
    <property type="match status" value="1"/>
</dbReference>
<dbReference type="GO" id="GO:0004518">
    <property type="term" value="F:nuclease activity"/>
    <property type="evidence" value="ECO:0007669"/>
    <property type="project" value="UniProtKB-KW"/>
</dbReference>
<keyword evidence="6" id="KW-0378">Hydrolase</keyword>
<evidence type="ECO:0000256" key="3">
    <source>
        <dbReference type="ARBA" id="ARBA00006958"/>
    </source>
</evidence>
<organism evidence="9 10">
    <name type="scientific">Exocentrus adspersus</name>
    <dbReference type="NCBI Taxonomy" id="1586481"/>
    <lineage>
        <taxon>Eukaryota</taxon>
        <taxon>Metazoa</taxon>
        <taxon>Ecdysozoa</taxon>
        <taxon>Arthropoda</taxon>
        <taxon>Hexapoda</taxon>
        <taxon>Insecta</taxon>
        <taxon>Pterygota</taxon>
        <taxon>Neoptera</taxon>
        <taxon>Endopterygota</taxon>
        <taxon>Coleoptera</taxon>
        <taxon>Polyphaga</taxon>
        <taxon>Cucujiformia</taxon>
        <taxon>Chrysomeloidea</taxon>
        <taxon>Cerambycidae</taxon>
        <taxon>Lamiinae</taxon>
        <taxon>Acanthocinini</taxon>
        <taxon>Exocentrus</taxon>
    </lineage>
</organism>
<proteinExistence type="inferred from homology"/>
<dbReference type="GO" id="GO:0016787">
    <property type="term" value="F:hydrolase activity"/>
    <property type="evidence" value="ECO:0007669"/>
    <property type="project" value="UniProtKB-KW"/>
</dbReference>
<reference evidence="9 10" key="1">
    <citation type="journal article" date="2023" name="Insect Mol. Biol.">
        <title>Genome sequencing provides insights into the evolution of gene families encoding plant cell wall-degrading enzymes in longhorned beetles.</title>
        <authorList>
            <person name="Shin N.R."/>
            <person name="Okamura Y."/>
            <person name="Kirsch R."/>
            <person name="Pauchet Y."/>
        </authorList>
    </citation>
    <scope>NUCLEOTIDE SEQUENCE [LARGE SCALE GENOMIC DNA]</scope>
    <source>
        <strain evidence="9">EAD_L_NR</strain>
    </source>
</reference>
<evidence type="ECO:0000256" key="4">
    <source>
        <dbReference type="ARBA" id="ARBA00022722"/>
    </source>
</evidence>
<dbReference type="GO" id="GO:0046872">
    <property type="term" value="F:metal ion binding"/>
    <property type="evidence" value="ECO:0007669"/>
    <property type="project" value="UniProtKB-KW"/>
</dbReference>
<gene>
    <name evidence="9" type="ORF">NQ315_012239</name>
</gene>
<name>A0AAV8V7Z1_9CUCU</name>
<evidence type="ECO:0000256" key="1">
    <source>
        <dbReference type="ARBA" id="ARBA00001968"/>
    </source>
</evidence>
<keyword evidence="7" id="KW-0539">Nucleus</keyword>
<dbReference type="PANTHER" id="PTHR22930:SF289">
    <property type="entry name" value="DDE TNP4 DOMAIN-CONTAINING PROTEIN-RELATED"/>
    <property type="match status" value="1"/>
</dbReference>
<dbReference type="Pfam" id="PF13359">
    <property type="entry name" value="DDE_Tnp_4"/>
    <property type="match status" value="1"/>
</dbReference>
<sequence>MAFDGFIHIIINDHETNIRQKREVRILQRHLRDVSNPFNLPEALFLKLYRVNKHLCQYLINTLIPHLNAPTRITRIPVHLRILTVLHFLGHGSYQAGLGHGYSFAESQPVVSRCITEITDAITQFLLPEWVKFPQTHENKEEVKRQFQQLDPRFENIVGVIDCTHIRIVSPPANHPIHPGPPYYCRKNFYAINTQIIGDANRIILNINARFPGSVHDSAIWMLSGIKPVLQREYIENGTLNYLIGDSGYPLEPWLLVPFADPIQDSPESRFNTALSRVRVIIEHINGLLKARFRSIHGHRALHYNPARCAKIIYSCAVIHNMCRQFNVPVPLDEDDLPIPPRPLIVPPEAAVSCGTISFLGGGWSAEPPDFLVEQVEFLVHDLYLSAWLFLELVPLHLLLVFLAFRDLESGCLLSGNL</sequence>
<evidence type="ECO:0000313" key="9">
    <source>
        <dbReference type="EMBL" id="KAJ8910318.1"/>
    </source>
</evidence>
<dbReference type="EMBL" id="JANEYG010000319">
    <property type="protein sequence ID" value="KAJ8910318.1"/>
    <property type="molecule type" value="Genomic_DNA"/>
</dbReference>
<comment type="similarity">
    <text evidence="3">Belongs to the HARBI1 family.</text>
</comment>
<evidence type="ECO:0000256" key="5">
    <source>
        <dbReference type="ARBA" id="ARBA00022723"/>
    </source>
</evidence>
<dbReference type="AlphaFoldDB" id="A0AAV8V7Z1"/>
<comment type="subcellular location">
    <subcellularLocation>
        <location evidence="2">Nucleus</location>
    </subcellularLocation>
</comment>
<dbReference type="GO" id="GO:0005634">
    <property type="term" value="C:nucleus"/>
    <property type="evidence" value="ECO:0007669"/>
    <property type="project" value="UniProtKB-SubCell"/>
</dbReference>
<protein>
    <recommendedName>
        <fullName evidence="8">DDE Tnp4 domain-containing protein</fullName>
    </recommendedName>
</protein>
<feature type="domain" description="DDE Tnp4" evidence="8">
    <location>
        <begin position="161"/>
        <end position="321"/>
    </location>
</feature>
<evidence type="ECO:0000256" key="7">
    <source>
        <dbReference type="ARBA" id="ARBA00023242"/>
    </source>
</evidence>
<keyword evidence="10" id="KW-1185">Reference proteome</keyword>
<keyword evidence="4" id="KW-0540">Nuclease</keyword>
<dbReference type="InterPro" id="IPR027806">
    <property type="entry name" value="HARBI1_dom"/>
</dbReference>
<comment type="caution">
    <text evidence="9">The sequence shown here is derived from an EMBL/GenBank/DDBJ whole genome shotgun (WGS) entry which is preliminary data.</text>
</comment>